<accession>A0ACB9Z855</accession>
<gene>
    <name evidence="1" type="ORF">F4820DRAFT_209255</name>
</gene>
<name>A0ACB9Z855_9PEZI</name>
<organism evidence="1 2">
    <name type="scientific">Hypoxylon rubiginosum</name>
    <dbReference type="NCBI Taxonomy" id="110542"/>
    <lineage>
        <taxon>Eukaryota</taxon>
        <taxon>Fungi</taxon>
        <taxon>Dikarya</taxon>
        <taxon>Ascomycota</taxon>
        <taxon>Pezizomycotina</taxon>
        <taxon>Sordariomycetes</taxon>
        <taxon>Xylariomycetidae</taxon>
        <taxon>Xylariales</taxon>
        <taxon>Hypoxylaceae</taxon>
        <taxon>Hypoxylon</taxon>
    </lineage>
</organism>
<evidence type="ECO:0000313" key="2">
    <source>
        <dbReference type="Proteomes" id="UP001497700"/>
    </source>
</evidence>
<dbReference type="EMBL" id="MU393448">
    <property type="protein sequence ID" value="KAI4867345.1"/>
    <property type="molecule type" value="Genomic_DNA"/>
</dbReference>
<comment type="caution">
    <text evidence="1">The sequence shown here is derived from an EMBL/GenBank/DDBJ whole genome shotgun (WGS) entry which is preliminary data.</text>
</comment>
<keyword evidence="2" id="KW-1185">Reference proteome</keyword>
<proteinExistence type="predicted"/>
<dbReference type="Proteomes" id="UP001497700">
    <property type="component" value="Unassembled WGS sequence"/>
</dbReference>
<protein>
    <submittedName>
        <fullName evidence="1">Uncharacterized protein</fullName>
    </submittedName>
</protein>
<evidence type="ECO:0000313" key="1">
    <source>
        <dbReference type="EMBL" id="KAI4867345.1"/>
    </source>
</evidence>
<sequence>MSPPSNTSNPAKPTVAEPKYGHGHGQSFDSWNSSATGHQRAENHLGRSTGWRQSRNAKLTSQFKGGAGGGDRLSDTVGAGSKDWDPRMQALVTPELRSRAQRSVMDMLTKPGTMATSVPSISTAPDMKYGVNDEGHNRNDLTAEGKLTAQRKAEDELQQLKKPQPRGIFEGVVVYINGSTHPLISDHKLKHVLAEHGAKTSTHLGRRQVTHVILGRPAGGTGGAGGGLAGGKLQREIQRVGGRGVKFIGVEWVLESIKAGKRLPETQFSNLKVATKGQQSVFGLYSKPRVPGEKEA</sequence>
<reference evidence="1 2" key="1">
    <citation type="journal article" date="2022" name="New Phytol.">
        <title>Ecological generalism drives hyperdiversity of secondary metabolite gene clusters in xylarialean endophytes.</title>
        <authorList>
            <person name="Franco M.E.E."/>
            <person name="Wisecaver J.H."/>
            <person name="Arnold A.E."/>
            <person name="Ju Y.M."/>
            <person name="Slot J.C."/>
            <person name="Ahrendt S."/>
            <person name="Moore L.P."/>
            <person name="Eastman K.E."/>
            <person name="Scott K."/>
            <person name="Konkel Z."/>
            <person name="Mondo S.J."/>
            <person name="Kuo A."/>
            <person name="Hayes R.D."/>
            <person name="Haridas S."/>
            <person name="Andreopoulos B."/>
            <person name="Riley R."/>
            <person name="LaButti K."/>
            <person name="Pangilinan J."/>
            <person name="Lipzen A."/>
            <person name="Amirebrahimi M."/>
            <person name="Yan J."/>
            <person name="Adam C."/>
            <person name="Keymanesh K."/>
            <person name="Ng V."/>
            <person name="Louie K."/>
            <person name="Northen T."/>
            <person name="Drula E."/>
            <person name="Henrissat B."/>
            <person name="Hsieh H.M."/>
            <person name="Youens-Clark K."/>
            <person name="Lutzoni F."/>
            <person name="Miadlikowska J."/>
            <person name="Eastwood D.C."/>
            <person name="Hamelin R.C."/>
            <person name="Grigoriev I.V."/>
            <person name="U'Ren J.M."/>
        </authorList>
    </citation>
    <scope>NUCLEOTIDE SEQUENCE [LARGE SCALE GENOMIC DNA]</scope>
    <source>
        <strain evidence="1 2">CBS 119005</strain>
    </source>
</reference>